<dbReference type="Gene3D" id="3.10.310.50">
    <property type="match status" value="1"/>
</dbReference>
<reference evidence="2 3" key="1">
    <citation type="submission" date="2020-07" db="EMBL/GenBank/DDBJ databases">
        <title>Moheibacter lacus sp. nov., a member of the family Flavobacteriaceae isolated from freshwater lake sediment.</title>
        <authorList>
            <person name="Liu Y."/>
        </authorList>
    </citation>
    <scope>NUCLEOTIDE SEQUENCE [LARGE SCALE GENOMIC DNA]</scope>
    <source>
        <strain evidence="2 3">BDHS18</strain>
    </source>
</reference>
<dbReference type="AlphaFoldDB" id="A0A838ZNY1"/>
<name>A0A838ZNY1_9FLAO</name>
<dbReference type="PANTHER" id="PTHR30373:SF8">
    <property type="entry name" value="BLL7265 PROTEIN"/>
    <property type="match status" value="1"/>
</dbReference>
<organism evidence="2 3">
    <name type="scientific">Moheibacter lacus</name>
    <dbReference type="NCBI Taxonomy" id="2745851"/>
    <lineage>
        <taxon>Bacteria</taxon>
        <taxon>Pseudomonadati</taxon>
        <taxon>Bacteroidota</taxon>
        <taxon>Flavobacteriia</taxon>
        <taxon>Flavobacteriales</taxon>
        <taxon>Weeksellaceae</taxon>
        <taxon>Moheibacter</taxon>
    </lineage>
</organism>
<evidence type="ECO:0000313" key="2">
    <source>
        <dbReference type="EMBL" id="MBA5628445.1"/>
    </source>
</evidence>
<proteinExistence type="predicted"/>
<protein>
    <submittedName>
        <fullName evidence="2">TPM domain-containing protein</fullName>
    </submittedName>
</protein>
<evidence type="ECO:0000259" key="1">
    <source>
        <dbReference type="Pfam" id="PF04536"/>
    </source>
</evidence>
<gene>
    <name evidence="2" type="ORF">HU137_01525</name>
</gene>
<feature type="domain" description="TPM" evidence="1">
    <location>
        <begin position="6"/>
        <end position="119"/>
    </location>
</feature>
<evidence type="ECO:0000313" key="3">
    <source>
        <dbReference type="Proteomes" id="UP000552241"/>
    </source>
</evidence>
<sequence>MKEFSLSKKEEKKIIKAIKEAERNTSGEIRVHIDAEPSENHLETTAAVFHSLKMDQTKDRNGVLFHVSPTDHNFTIIGDQGIDAVTSDDFWDEIKKTVIKKFKKGKYVKGLTLGIKMAGEALQQHFPYQDDDKNELPDEISWS</sequence>
<dbReference type="EMBL" id="JACDZE010000001">
    <property type="protein sequence ID" value="MBA5628445.1"/>
    <property type="molecule type" value="Genomic_DNA"/>
</dbReference>
<dbReference type="InterPro" id="IPR007621">
    <property type="entry name" value="TPM_dom"/>
</dbReference>
<dbReference type="PANTHER" id="PTHR30373">
    <property type="entry name" value="UPF0603 PROTEIN YGCG"/>
    <property type="match status" value="1"/>
</dbReference>
<dbReference type="Proteomes" id="UP000552241">
    <property type="component" value="Unassembled WGS sequence"/>
</dbReference>
<accession>A0A838ZNY1</accession>
<keyword evidence="3" id="KW-1185">Reference proteome</keyword>
<comment type="caution">
    <text evidence="2">The sequence shown here is derived from an EMBL/GenBank/DDBJ whole genome shotgun (WGS) entry which is preliminary data.</text>
</comment>
<dbReference type="RefSeq" id="WP_182042044.1">
    <property type="nucleotide sequence ID" value="NZ_JACDZE010000001.1"/>
</dbReference>
<dbReference type="Pfam" id="PF04536">
    <property type="entry name" value="TPM_phosphatase"/>
    <property type="match status" value="1"/>
</dbReference>